<evidence type="ECO:0000313" key="3">
    <source>
        <dbReference type="Proteomes" id="UP000013243"/>
    </source>
</evidence>
<feature type="region of interest" description="Disordered" evidence="1">
    <location>
        <begin position="1"/>
        <end position="23"/>
    </location>
</feature>
<evidence type="ECO:0000256" key="1">
    <source>
        <dbReference type="SAM" id="MobiDB-lite"/>
    </source>
</evidence>
<evidence type="ECO:0000313" key="2">
    <source>
        <dbReference type="EMBL" id="ANP43007.1"/>
    </source>
</evidence>
<reference evidence="2 3" key="1">
    <citation type="journal article" date="2016" name="ISME J.">
        <title>Global occurrence and heterogeneity of the Roseobacter-clade species Ruegeria mobilis.</title>
        <authorList>
            <person name="Sonnenschein E."/>
            <person name="Gram L."/>
        </authorList>
    </citation>
    <scope>NUCLEOTIDE SEQUENCE [LARGE SCALE GENOMIC DNA]</scope>
    <source>
        <strain evidence="2 3">F1926</strain>
        <plasmid evidence="2 3">unnamed1</plasmid>
    </source>
</reference>
<dbReference type="RefSeq" id="WP_065317503.1">
    <property type="nucleotide sequence ID" value="NZ_CP015231.1"/>
</dbReference>
<geneLocation type="plasmid" evidence="2 3">
    <name>unnamed1</name>
</geneLocation>
<dbReference type="GeneID" id="62702089"/>
<organism evidence="2 3">
    <name type="scientific">Tritonibacter mobilis F1926</name>
    <dbReference type="NCBI Taxonomy" id="1265309"/>
    <lineage>
        <taxon>Bacteria</taxon>
        <taxon>Pseudomonadati</taxon>
        <taxon>Pseudomonadota</taxon>
        <taxon>Alphaproteobacteria</taxon>
        <taxon>Rhodobacterales</taxon>
        <taxon>Paracoccaceae</taxon>
        <taxon>Tritonibacter</taxon>
    </lineage>
</organism>
<keyword evidence="2" id="KW-0614">Plasmid</keyword>
<name>A0A1B1A907_9RHOB</name>
<sequence length="225" mass="25685">MRGFRRCNDRRRPRRKTQQRRKITLQSDLNARVTLRRGQHKPIHQSPKRFLRSGHLCASPQTRNQRRHPLAVGWPAHVDQTLCTPETIYADPEALWGAQDRLAVLFEVTPTFGTFDTSEDELDLCFLMTEDSTVLTPAGLPSSALKENQRFLGSPISPAAILCERWMNRKRDAVVDFARSDAGPAYARKIVYYTEGGKPQQYMDMLWNVQATVDWNSGSVPTSDK</sequence>
<dbReference type="KEGG" id="rmb:K529_019825"/>
<dbReference type="AlphaFoldDB" id="A0A1B1A907"/>
<gene>
    <name evidence="2" type="ORF">K529_019825</name>
</gene>
<dbReference type="Proteomes" id="UP000013243">
    <property type="component" value="Plasmid unnamed1"/>
</dbReference>
<proteinExistence type="predicted"/>
<protein>
    <submittedName>
        <fullName evidence="2">Uncharacterized protein</fullName>
    </submittedName>
</protein>
<dbReference type="EMBL" id="CP015231">
    <property type="protein sequence ID" value="ANP43007.1"/>
    <property type="molecule type" value="Genomic_DNA"/>
</dbReference>
<accession>A0A1B1A907</accession>